<dbReference type="Pfam" id="PF07452">
    <property type="entry name" value="CHRD"/>
    <property type="match status" value="2"/>
</dbReference>
<gene>
    <name evidence="2" type="ORF">ACFPFU_16655</name>
</gene>
<feature type="domain" description="CHRD" evidence="1">
    <location>
        <begin position="193"/>
        <end position="323"/>
    </location>
</feature>
<evidence type="ECO:0000259" key="1">
    <source>
        <dbReference type="PROSITE" id="PS50933"/>
    </source>
</evidence>
<dbReference type="EMBL" id="JBHSJJ010000010">
    <property type="protein sequence ID" value="MFC4873334.1"/>
    <property type="molecule type" value="Genomic_DNA"/>
</dbReference>
<proteinExistence type="predicted"/>
<accession>A0ABV9T3Y6</accession>
<sequence>MEKQWNVICLCLLVGGMLFGCQAFHEEVPVNSPISEGENLDENVVDANARKGHRDFYGAFLIASEEVAVPPVVSQGSGAAFFEAVDGKTAIKFELRVANMTGIVAAHIHLAPMGVNGPVVADLIAGQAPSALVSGVIAEGIITADHLKGPFLNGHLDTLMMALNEGRAYVNVHTTAFPGGEIRGQISMVHPSDNGNYNTRLTGDQEVPAVDTKARGVGNFKFNSDNSSLSFQVNVAQLENVRFAHIHIAKVGVSGPIVVDLRLDRVDGPVNGVYAKGEITDANLRGMMTGGDLKSLREAIRTGNAYVNVHTDDYPPGEIRGQL</sequence>
<dbReference type="Proteomes" id="UP001595818">
    <property type="component" value="Unassembled WGS sequence"/>
</dbReference>
<comment type="caution">
    <text evidence="2">The sequence shown here is derived from an EMBL/GenBank/DDBJ whole genome shotgun (WGS) entry which is preliminary data.</text>
</comment>
<reference evidence="3" key="1">
    <citation type="journal article" date="2019" name="Int. J. Syst. Evol. Microbiol.">
        <title>The Global Catalogue of Microorganisms (GCM) 10K type strain sequencing project: providing services to taxonomists for standard genome sequencing and annotation.</title>
        <authorList>
            <consortium name="The Broad Institute Genomics Platform"/>
            <consortium name="The Broad Institute Genome Sequencing Center for Infectious Disease"/>
            <person name="Wu L."/>
            <person name="Ma J."/>
        </authorList>
    </citation>
    <scope>NUCLEOTIDE SEQUENCE [LARGE SCALE GENOMIC DNA]</scope>
    <source>
        <strain evidence="3">CGMCC 4.7466</strain>
    </source>
</reference>
<dbReference type="SMART" id="SM00754">
    <property type="entry name" value="CHRD"/>
    <property type="match status" value="2"/>
</dbReference>
<keyword evidence="3" id="KW-1185">Reference proteome</keyword>
<dbReference type="PROSITE" id="PS50933">
    <property type="entry name" value="CHRD"/>
    <property type="match status" value="2"/>
</dbReference>
<protein>
    <submittedName>
        <fullName evidence="2">CHRD domain-containing protein</fullName>
    </submittedName>
</protein>
<dbReference type="PROSITE" id="PS51257">
    <property type="entry name" value="PROKAR_LIPOPROTEIN"/>
    <property type="match status" value="1"/>
</dbReference>
<dbReference type="InterPro" id="IPR010895">
    <property type="entry name" value="CHRD"/>
</dbReference>
<evidence type="ECO:0000313" key="3">
    <source>
        <dbReference type="Proteomes" id="UP001595818"/>
    </source>
</evidence>
<feature type="domain" description="CHRD" evidence="1">
    <location>
        <begin position="53"/>
        <end position="191"/>
    </location>
</feature>
<organism evidence="2 3">
    <name type="scientific">Negadavirga shengliensis</name>
    <dbReference type="NCBI Taxonomy" id="1389218"/>
    <lineage>
        <taxon>Bacteria</taxon>
        <taxon>Pseudomonadati</taxon>
        <taxon>Bacteroidota</taxon>
        <taxon>Cytophagia</taxon>
        <taxon>Cytophagales</taxon>
        <taxon>Cyclobacteriaceae</taxon>
        <taxon>Negadavirga</taxon>
    </lineage>
</organism>
<name>A0ABV9T3Y6_9BACT</name>
<evidence type="ECO:0000313" key="2">
    <source>
        <dbReference type="EMBL" id="MFC4873334.1"/>
    </source>
</evidence>
<dbReference type="RefSeq" id="WP_377066085.1">
    <property type="nucleotide sequence ID" value="NZ_JBHSJJ010000010.1"/>
</dbReference>